<name>A0AC35UEN2_9BILA</name>
<sequence length="86" mass="10196">MNLQQRNYTLHENILIIDDDWVTHKLKSDTIDVPAFLRPDPEAETVPSGFREQDKFSEGENRWADTGLSQIHFWHAPPQHHYPRNF</sequence>
<accession>A0AC35UEN2</accession>
<protein>
    <submittedName>
        <fullName evidence="2">Anaphase-promoting complex subunit 13</fullName>
    </submittedName>
</protein>
<organism evidence="1 2">
    <name type="scientific">Rhabditophanes sp. KR3021</name>
    <dbReference type="NCBI Taxonomy" id="114890"/>
    <lineage>
        <taxon>Eukaryota</taxon>
        <taxon>Metazoa</taxon>
        <taxon>Ecdysozoa</taxon>
        <taxon>Nematoda</taxon>
        <taxon>Chromadorea</taxon>
        <taxon>Rhabditida</taxon>
        <taxon>Tylenchina</taxon>
        <taxon>Panagrolaimomorpha</taxon>
        <taxon>Strongyloidoidea</taxon>
        <taxon>Alloionematidae</taxon>
        <taxon>Rhabditophanes</taxon>
    </lineage>
</organism>
<dbReference type="WBParaSite" id="RSKR_0001008900.1">
    <property type="protein sequence ID" value="RSKR_0001008900.1"/>
    <property type="gene ID" value="RSKR_0001008900"/>
</dbReference>
<proteinExistence type="predicted"/>
<evidence type="ECO:0000313" key="1">
    <source>
        <dbReference type="Proteomes" id="UP000095286"/>
    </source>
</evidence>
<reference evidence="2" key="1">
    <citation type="submission" date="2016-11" db="UniProtKB">
        <authorList>
            <consortium name="WormBaseParasite"/>
        </authorList>
    </citation>
    <scope>IDENTIFICATION</scope>
    <source>
        <strain evidence="2">KR3021</strain>
    </source>
</reference>
<evidence type="ECO:0000313" key="2">
    <source>
        <dbReference type="WBParaSite" id="RSKR_0001008900.1"/>
    </source>
</evidence>
<dbReference type="Proteomes" id="UP000095286">
    <property type="component" value="Unplaced"/>
</dbReference>